<comment type="similarity">
    <text evidence="1">Belongs to the protein kinase superfamily. CAMK Ser/Thr protein kinase family. NIM1 subfamily.</text>
</comment>
<dbReference type="InterPro" id="IPR028375">
    <property type="entry name" value="KA1/Ssp2_C"/>
</dbReference>
<evidence type="ECO:0000313" key="16">
    <source>
        <dbReference type="Proteomes" id="UP000033140"/>
    </source>
</evidence>
<dbReference type="SUPFAM" id="SSF56112">
    <property type="entry name" value="Protein kinase-like (PK-like)"/>
    <property type="match status" value="1"/>
</dbReference>
<dbReference type="Pfam" id="PF12796">
    <property type="entry name" value="Ank_2"/>
    <property type="match status" value="1"/>
</dbReference>
<feature type="region of interest" description="Disordered" evidence="12">
    <location>
        <begin position="302"/>
        <end position="396"/>
    </location>
</feature>
<feature type="region of interest" description="Disordered" evidence="12">
    <location>
        <begin position="466"/>
        <end position="491"/>
    </location>
</feature>
<dbReference type="AlphaFoldDB" id="A0A0E9NB66"/>
<feature type="region of interest" description="Disordered" evidence="12">
    <location>
        <begin position="914"/>
        <end position="1120"/>
    </location>
</feature>
<keyword evidence="16" id="KW-1185">Reference proteome</keyword>
<dbReference type="FunFam" id="1.10.510.10:FF:000792">
    <property type="entry name" value="Non-specific serine/threonine protein kinase"/>
    <property type="match status" value="1"/>
</dbReference>
<evidence type="ECO:0000259" key="14">
    <source>
        <dbReference type="PROSITE" id="PS50032"/>
    </source>
</evidence>
<dbReference type="PROSITE" id="PS50032">
    <property type="entry name" value="KA1"/>
    <property type="match status" value="1"/>
</dbReference>
<dbReference type="SUPFAM" id="SSF103243">
    <property type="entry name" value="KA1-like"/>
    <property type="match status" value="1"/>
</dbReference>
<protein>
    <recommendedName>
        <fullName evidence="2">non-specific serine/threonine protein kinase</fullName>
        <ecNumber evidence="2">2.7.11.1</ecNumber>
    </recommendedName>
</protein>
<evidence type="ECO:0000256" key="10">
    <source>
        <dbReference type="PROSITE-ProRule" id="PRU00023"/>
    </source>
</evidence>
<keyword evidence="7 11" id="KW-0067">ATP-binding</keyword>
<feature type="domain" description="Protein kinase" evidence="13">
    <location>
        <begin position="431"/>
        <end position="703"/>
    </location>
</feature>
<comment type="catalytic activity">
    <reaction evidence="9">
        <text>L-seryl-[protein] + ATP = O-phospho-L-seryl-[protein] + ADP + H(+)</text>
        <dbReference type="Rhea" id="RHEA:17989"/>
        <dbReference type="Rhea" id="RHEA-COMP:9863"/>
        <dbReference type="Rhea" id="RHEA-COMP:11604"/>
        <dbReference type="ChEBI" id="CHEBI:15378"/>
        <dbReference type="ChEBI" id="CHEBI:29999"/>
        <dbReference type="ChEBI" id="CHEBI:30616"/>
        <dbReference type="ChEBI" id="CHEBI:83421"/>
        <dbReference type="ChEBI" id="CHEBI:456216"/>
        <dbReference type="EC" id="2.7.11.1"/>
    </reaction>
</comment>
<gene>
    <name evidence="15" type="ORF">G7K_0876-t1</name>
</gene>
<dbReference type="Proteomes" id="UP000033140">
    <property type="component" value="Unassembled WGS sequence"/>
</dbReference>
<dbReference type="GO" id="GO:0035556">
    <property type="term" value="P:intracellular signal transduction"/>
    <property type="evidence" value="ECO:0007669"/>
    <property type="project" value="TreeGrafter"/>
</dbReference>
<dbReference type="GO" id="GO:0000226">
    <property type="term" value="P:microtubule cytoskeleton organization"/>
    <property type="evidence" value="ECO:0007669"/>
    <property type="project" value="TreeGrafter"/>
</dbReference>
<evidence type="ECO:0000256" key="4">
    <source>
        <dbReference type="ARBA" id="ARBA00022679"/>
    </source>
</evidence>
<keyword evidence="5 11" id="KW-0547">Nucleotide-binding</keyword>
<reference evidence="15 16" key="3">
    <citation type="journal article" date="2015" name="Genome Announc.">
        <title>Draft Genome Sequence of the Archiascomycetous Yeast Saitoella complicata.</title>
        <authorList>
            <person name="Yamauchi K."/>
            <person name="Kondo S."/>
            <person name="Hamamoto M."/>
            <person name="Takahashi Y."/>
            <person name="Ogura Y."/>
            <person name="Hayashi T."/>
            <person name="Nishida H."/>
        </authorList>
    </citation>
    <scope>NUCLEOTIDE SEQUENCE [LARGE SCALE GENOMIC DNA]</scope>
    <source>
        <strain evidence="15 16">NRRL Y-17804</strain>
    </source>
</reference>
<dbReference type="PROSITE" id="PS50297">
    <property type="entry name" value="ANK_REP_REGION"/>
    <property type="match status" value="4"/>
</dbReference>
<keyword evidence="6" id="KW-0418">Kinase</keyword>
<feature type="compositionally biased region" description="Polar residues" evidence="12">
    <location>
        <begin position="1096"/>
        <end position="1106"/>
    </location>
</feature>
<evidence type="ECO:0000256" key="6">
    <source>
        <dbReference type="ARBA" id="ARBA00022777"/>
    </source>
</evidence>
<dbReference type="Pfam" id="PF02149">
    <property type="entry name" value="KA1"/>
    <property type="match status" value="1"/>
</dbReference>
<reference evidence="15 16" key="1">
    <citation type="journal article" date="2011" name="J. Gen. Appl. Microbiol.">
        <title>Draft genome sequencing of the enigmatic yeast Saitoella complicata.</title>
        <authorList>
            <person name="Nishida H."/>
            <person name="Hamamoto M."/>
            <person name="Sugiyama J."/>
        </authorList>
    </citation>
    <scope>NUCLEOTIDE SEQUENCE [LARGE SCALE GENOMIC DNA]</scope>
    <source>
        <strain evidence="15 16">NRRL Y-17804</strain>
    </source>
</reference>
<evidence type="ECO:0000256" key="3">
    <source>
        <dbReference type="ARBA" id="ARBA00022527"/>
    </source>
</evidence>
<feature type="region of interest" description="Disordered" evidence="12">
    <location>
        <begin position="1178"/>
        <end position="1212"/>
    </location>
</feature>
<evidence type="ECO:0000256" key="9">
    <source>
        <dbReference type="ARBA" id="ARBA00048679"/>
    </source>
</evidence>
<feature type="compositionally biased region" description="Low complexity" evidence="12">
    <location>
        <begin position="1193"/>
        <end position="1207"/>
    </location>
</feature>
<sequence length="1264" mass="137306">MSASIHKAAIEGDQRVVASCLAEDPLSLNVKDEDASFGVIGRTPLHWACSHGHVAVVDMLLEQKDVDLNIAEGAGWTPLMIAVSAGQDEIAKKLLQNPEVDVNIQSHGGQTALHYAVSKKRLDLVPLLLSHEPPANVKTKDKAGQTPLIRAAAIGSVFLINLLLEHKAPLQASDNHNMTPLHHACAEGHGEAAIELLKKGAWPDRTDKDGCTPLESCEDPKVRDWIKNEAKKEGLKLTDHQHSGGTSQRTVRVYHPSCIYHRLLFDFITSNSWATHPSDCLHGFVLQCKTPEHTATARLVSELQTRDRRREIMSTVPGPTTTSAPPIPIGDLVLPRPRSRSRPPPPPPIDTHDINIPTPSSTGSARMPMTAPLPSQYHNGHRGALAGPANAPPSVSTVEDLAPAARVPHDNGASGHPERLPQKKRKMLGEYILGKTIGAGSMGKVKLATHQATGEQVAIKIIPRATETRPRTNYSSSSGMPKPAPAPADDAKEVRTVREAAMMTLIRHPFICGMKSVEAMSNHYYMVMEYVNGGQMLDYIISHGKLKEKQARKFARQIGSALDYLHKNSIVHRDLKIENILISKNGNIKLIDFGLSNLYSPKSHLSTFCGSLYFAAPELLNAKAYTGPEVDVWSFGIVMYVLVCGKVPFDDQSMPALHAKIKRGIVDYPNYLSPECKHLLSRMLVVDPLKRASLSEIVSHPWMLRGYDTPMENYLPPRQPLTTQQLDPEVIKGMHGFEFGAEDEIERKLVDVLESEDYRNALKAYYQGAIPSPSLEKKKFSFGGFQRKSSNPSLSSPAGSPTTAGFLNLLDPSMPVLDPVNAFHPLISIYFLVRERQQRVQAHEEDRATGILQSLAAEMPIPQIPIPAEAHPNDMSYEIASPVKAAIGRSGSTSTPRARSRTHGEEEVVNAMRNVTLQPPPAPNFRPPPTTTNQTLLPPKEKSGGFGSGLLRRLSTKRGDKSKSTPPSPMVGVGYDHQAPLPPLPVENIAPPRKSLSGRRSRDSDAARAVTEDGLLSVPQAGATGVHRSTSMSGNGKAAPPAPLSARGLEFRSPPSPYREASLSAVPENMTANGQGGLRTVGASRAKSMGHAQRPSPGTSRLSPNTPGDGGLSRSPSNGDNFKPVFLKGLFSVNTTSTKSPQVIRADLIRVLDRFDVKYREIKGGFNCYHSPSIDLSSVQDTNGGRSRRRLSNGHNRGGSSMMFGSGSDDEEARGPGGELVLHFEVYVVKVPLLGLYGVQFKKVAGDFLHYKSMAAKILGELKL</sequence>
<feature type="compositionally biased region" description="Pro residues" evidence="12">
    <location>
        <begin position="918"/>
        <end position="930"/>
    </location>
</feature>
<dbReference type="Gene3D" id="1.10.510.10">
    <property type="entry name" value="Transferase(Phosphotransferase) domain 1"/>
    <property type="match status" value="1"/>
</dbReference>
<evidence type="ECO:0000313" key="15">
    <source>
        <dbReference type="EMBL" id="GAO46650.1"/>
    </source>
</evidence>
<dbReference type="GO" id="GO:0004674">
    <property type="term" value="F:protein serine/threonine kinase activity"/>
    <property type="evidence" value="ECO:0007669"/>
    <property type="project" value="UniProtKB-KW"/>
</dbReference>
<dbReference type="PROSITE" id="PS00107">
    <property type="entry name" value="PROTEIN_KINASE_ATP"/>
    <property type="match status" value="1"/>
</dbReference>
<dbReference type="InterPro" id="IPR002110">
    <property type="entry name" value="Ankyrin_rpt"/>
</dbReference>
<feature type="domain" description="KA1" evidence="14">
    <location>
        <begin position="1215"/>
        <end position="1264"/>
    </location>
</feature>
<keyword evidence="10" id="KW-0040">ANK repeat</keyword>
<comment type="caution">
    <text evidence="15">The sequence shown here is derived from an EMBL/GenBank/DDBJ whole genome shotgun (WGS) entry which is preliminary data.</text>
</comment>
<name>A0A0E9NB66_SAICN</name>
<proteinExistence type="inferred from homology"/>
<dbReference type="SMART" id="SM00248">
    <property type="entry name" value="ANK"/>
    <property type="match status" value="5"/>
</dbReference>
<dbReference type="Pfam" id="PF13637">
    <property type="entry name" value="Ank_4"/>
    <property type="match status" value="1"/>
</dbReference>
<dbReference type="STRING" id="698492.A0A0E9NB66"/>
<comment type="catalytic activity">
    <reaction evidence="8">
        <text>L-threonyl-[protein] + ATP = O-phospho-L-threonyl-[protein] + ADP + H(+)</text>
        <dbReference type="Rhea" id="RHEA:46608"/>
        <dbReference type="Rhea" id="RHEA-COMP:11060"/>
        <dbReference type="Rhea" id="RHEA-COMP:11605"/>
        <dbReference type="ChEBI" id="CHEBI:15378"/>
        <dbReference type="ChEBI" id="CHEBI:30013"/>
        <dbReference type="ChEBI" id="CHEBI:30616"/>
        <dbReference type="ChEBI" id="CHEBI:61977"/>
        <dbReference type="ChEBI" id="CHEBI:456216"/>
        <dbReference type="EC" id="2.7.11.1"/>
    </reaction>
</comment>
<keyword evidence="4" id="KW-0808">Transferase</keyword>
<dbReference type="CDD" id="cd14077">
    <property type="entry name" value="STKc_Kin1_2"/>
    <property type="match status" value="1"/>
</dbReference>
<dbReference type="Gene3D" id="3.30.310.80">
    <property type="entry name" value="Kinase associated domain 1, KA1"/>
    <property type="match status" value="1"/>
</dbReference>
<dbReference type="Pfam" id="PF00069">
    <property type="entry name" value="Pkinase"/>
    <property type="match status" value="1"/>
</dbReference>
<evidence type="ECO:0000256" key="1">
    <source>
        <dbReference type="ARBA" id="ARBA00010791"/>
    </source>
</evidence>
<dbReference type="InterPro" id="IPR008271">
    <property type="entry name" value="Ser/Thr_kinase_AS"/>
</dbReference>
<dbReference type="InterPro" id="IPR017441">
    <property type="entry name" value="Protein_kinase_ATP_BS"/>
</dbReference>
<dbReference type="InterPro" id="IPR001772">
    <property type="entry name" value="KA1_dom"/>
</dbReference>
<dbReference type="PANTHER" id="PTHR24346:SF82">
    <property type="entry name" value="KP78A-RELATED"/>
    <property type="match status" value="1"/>
</dbReference>
<dbReference type="SUPFAM" id="SSF48403">
    <property type="entry name" value="Ankyrin repeat"/>
    <property type="match status" value="1"/>
</dbReference>
<dbReference type="PANTHER" id="PTHR24346">
    <property type="entry name" value="MAP/MICROTUBULE AFFINITY-REGULATING KINASE"/>
    <property type="match status" value="1"/>
</dbReference>
<evidence type="ECO:0000259" key="13">
    <source>
        <dbReference type="PROSITE" id="PS50011"/>
    </source>
</evidence>
<evidence type="ECO:0000256" key="11">
    <source>
        <dbReference type="PROSITE-ProRule" id="PRU10141"/>
    </source>
</evidence>
<evidence type="ECO:0000256" key="8">
    <source>
        <dbReference type="ARBA" id="ARBA00047899"/>
    </source>
</evidence>
<dbReference type="CDD" id="cd12121">
    <property type="entry name" value="MARK_C_like"/>
    <property type="match status" value="1"/>
</dbReference>
<dbReference type="EMBL" id="BACD03000005">
    <property type="protein sequence ID" value="GAO46650.1"/>
    <property type="molecule type" value="Genomic_DNA"/>
</dbReference>
<dbReference type="InterPro" id="IPR000719">
    <property type="entry name" value="Prot_kinase_dom"/>
</dbReference>
<dbReference type="InterPro" id="IPR011009">
    <property type="entry name" value="Kinase-like_dom_sf"/>
</dbReference>
<evidence type="ECO:0000256" key="5">
    <source>
        <dbReference type="ARBA" id="ARBA00022741"/>
    </source>
</evidence>
<dbReference type="GO" id="GO:0106310">
    <property type="term" value="F:protein serine kinase activity"/>
    <property type="evidence" value="ECO:0007669"/>
    <property type="project" value="RHEA"/>
</dbReference>
<accession>A0A0E9NB66</accession>
<feature type="repeat" description="ANK" evidence="10">
    <location>
        <begin position="143"/>
        <end position="175"/>
    </location>
</feature>
<evidence type="ECO:0000256" key="7">
    <source>
        <dbReference type="ARBA" id="ARBA00022840"/>
    </source>
</evidence>
<dbReference type="PROSITE" id="PS00108">
    <property type="entry name" value="PROTEIN_KINASE_ST"/>
    <property type="match status" value="1"/>
</dbReference>
<feature type="region of interest" description="Disordered" evidence="12">
    <location>
        <begin position="887"/>
        <end position="906"/>
    </location>
</feature>
<dbReference type="SMART" id="SM00220">
    <property type="entry name" value="S_TKc"/>
    <property type="match status" value="1"/>
</dbReference>
<reference evidence="15 16" key="2">
    <citation type="journal article" date="2014" name="J. Gen. Appl. Microbiol.">
        <title>The early diverging ascomycetous budding yeast Saitoella complicata has three histone deacetylases belonging to the Clr6, Hos2, and Rpd3 lineages.</title>
        <authorList>
            <person name="Nishida H."/>
            <person name="Matsumoto T."/>
            <person name="Kondo S."/>
            <person name="Hamamoto M."/>
            <person name="Yoshikawa H."/>
        </authorList>
    </citation>
    <scope>NUCLEOTIDE SEQUENCE [LARGE SCALE GENOMIC DNA]</scope>
    <source>
        <strain evidence="15 16">NRRL Y-17804</strain>
    </source>
</reference>
<dbReference type="GO" id="GO:0005524">
    <property type="term" value="F:ATP binding"/>
    <property type="evidence" value="ECO:0007669"/>
    <property type="project" value="UniProtKB-UniRule"/>
</dbReference>
<evidence type="ECO:0000256" key="2">
    <source>
        <dbReference type="ARBA" id="ARBA00012513"/>
    </source>
</evidence>
<dbReference type="PROSITE" id="PS50011">
    <property type="entry name" value="PROTEIN_KINASE_DOM"/>
    <property type="match status" value="1"/>
</dbReference>
<feature type="repeat" description="ANK" evidence="10">
    <location>
        <begin position="176"/>
        <end position="208"/>
    </location>
</feature>
<feature type="repeat" description="ANK" evidence="10">
    <location>
        <begin position="108"/>
        <end position="140"/>
    </location>
</feature>
<dbReference type="GO" id="GO:0005737">
    <property type="term" value="C:cytoplasm"/>
    <property type="evidence" value="ECO:0007669"/>
    <property type="project" value="TreeGrafter"/>
</dbReference>
<dbReference type="InterPro" id="IPR036770">
    <property type="entry name" value="Ankyrin_rpt-contain_sf"/>
</dbReference>
<dbReference type="EC" id="2.7.11.1" evidence="2"/>
<keyword evidence="3" id="KW-0723">Serine/threonine-protein kinase</keyword>
<organism evidence="15 16">
    <name type="scientific">Saitoella complicata (strain BCRC 22490 / CBS 7301 / JCM 7358 / NBRC 10748 / NRRL Y-17804)</name>
    <dbReference type="NCBI Taxonomy" id="698492"/>
    <lineage>
        <taxon>Eukaryota</taxon>
        <taxon>Fungi</taxon>
        <taxon>Dikarya</taxon>
        <taxon>Ascomycota</taxon>
        <taxon>Taphrinomycotina</taxon>
        <taxon>Taphrinomycotina incertae sedis</taxon>
        <taxon>Saitoella</taxon>
    </lineage>
</organism>
<dbReference type="PROSITE" id="PS50088">
    <property type="entry name" value="ANK_REPEAT"/>
    <property type="match status" value="5"/>
</dbReference>
<feature type="repeat" description="ANK" evidence="10">
    <location>
        <begin position="74"/>
        <end position="107"/>
    </location>
</feature>
<feature type="binding site" evidence="11">
    <location>
        <position position="460"/>
    </location>
    <ligand>
        <name>ATP</name>
        <dbReference type="ChEBI" id="CHEBI:30616"/>
    </ligand>
</feature>
<dbReference type="Gene3D" id="1.25.40.20">
    <property type="entry name" value="Ankyrin repeat-containing domain"/>
    <property type="match status" value="2"/>
</dbReference>
<feature type="repeat" description="ANK" evidence="10">
    <location>
        <begin position="40"/>
        <end position="62"/>
    </location>
</feature>
<dbReference type="OMA" id="NSADYRP"/>
<evidence type="ECO:0000256" key="12">
    <source>
        <dbReference type="SAM" id="MobiDB-lite"/>
    </source>
</evidence>